<evidence type="ECO:0000259" key="1">
    <source>
        <dbReference type="PROSITE" id="PS51464"/>
    </source>
</evidence>
<dbReference type="InterPro" id="IPR001347">
    <property type="entry name" value="SIS_dom"/>
</dbReference>
<accession>A0A382T809</accession>
<dbReference type="InterPro" id="IPR035461">
    <property type="entry name" value="GmhA/DiaA"/>
</dbReference>
<sequence>MLQNLPSQIEEIASLLIKTLQNNNKLMWCGNGGSAAQAEHLSAELLGGLNKKKVNPFFSICLNSDSSFITAWSNDNSFDNVFLRQIQAFGKKGDMLILLTTSGNSLNQINAVKICRNLGVNVVSLTGNDGGELLKLSDYNINIDSSSTQRVQEMHIMIGHILCDIIEESL</sequence>
<dbReference type="SUPFAM" id="SSF53697">
    <property type="entry name" value="SIS domain"/>
    <property type="match status" value="1"/>
</dbReference>
<organism evidence="2">
    <name type="scientific">marine metagenome</name>
    <dbReference type="NCBI Taxonomy" id="408172"/>
    <lineage>
        <taxon>unclassified sequences</taxon>
        <taxon>metagenomes</taxon>
        <taxon>ecological metagenomes</taxon>
    </lineage>
</organism>
<dbReference type="CDD" id="cd05006">
    <property type="entry name" value="SIS_GmhA"/>
    <property type="match status" value="1"/>
</dbReference>
<dbReference type="GO" id="GO:1901135">
    <property type="term" value="P:carbohydrate derivative metabolic process"/>
    <property type="evidence" value="ECO:0007669"/>
    <property type="project" value="InterPro"/>
</dbReference>
<dbReference type="InterPro" id="IPR046348">
    <property type="entry name" value="SIS_dom_sf"/>
</dbReference>
<gene>
    <name evidence="2" type="ORF">METZ01_LOCUS370352</name>
</gene>
<dbReference type="InterPro" id="IPR050099">
    <property type="entry name" value="SIS_GmhA/DiaA_subfam"/>
</dbReference>
<dbReference type="GO" id="GO:0097367">
    <property type="term" value="F:carbohydrate derivative binding"/>
    <property type="evidence" value="ECO:0007669"/>
    <property type="project" value="InterPro"/>
</dbReference>
<dbReference type="AlphaFoldDB" id="A0A382T809"/>
<dbReference type="PROSITE" id="PS51464">
    <property type="entry name" value="SIS"/>
    <property type="match status" value="1"/>
</dbReference>
<proteinExistence type="predicted"/>
<feature type="domain" description="SIS" evidence="1">
    <location>
        <begin position="16"/>
        <end position="170"/>
    </location>
</feature>
<evidence type="ECO:0000313" key="2">
    <source>
        <dbReference type="EMBL" id="SVD17498.1"/>
    </source>
</evidence>
<protein>
    <recommendedName>
        <fullName evidence="1">SIS domain-containing protein</fullName>
    </recommendedName>
</protein>
<dbReference type="PANTHER" id="PTHR30390">
    <property type="entry name" value="SEDOHEPTULOSE 7-PHOSPHATE ISOMERASE / DNAA INITIATOR-ASSOCIATING FACTOR FOR REPLICATION INITIATION"/>
    <property type="match status" value="1"/>
</dbReference>
<reference evidence="2" key="1">
    <citation type="submission" date="2018-05" db="EMBL/GenBank/DDBJ databases">
        <authorList>
            <person name="Lanie J.A."/>
            <person name="Ng W.-L."/>
            <person name="Kazmierczak K.M."/>
            <person name="Andrzejewski T.M."/>
            <person name="Davidsen T.M."/>
            <person name="Wayne K.J."/>
            <person name="Tettelin H."/>
            <person name="Glass J.I."/>
            <person name="Rusch D."/>
            <person name="Podicherti R."/>
            <person name="Tsui H.-C.T."/>
            <person name="Winkler M.E."/>
        </authorList>
    </citation>
    <scope>NUCLEOTIDE SEQUENCE</scope>
</reference>
<name>A0A382T809_9ZZZZ</name>
<dbReference type="Pfam" id="PF13580">
    <property type="entry name" value="SIS_2"/>
    <property type="match status" value="1"/>
</dbReference>
<dbReference type="EMBL" id="UINC01134147">
    <property type="protein sequence ID" value="SVD17498.1"/>
    <property type="molecule type" value="Genomic_DNA"/>
</dbReference>
<dbReference type="Gene3D" id="3.40.50.10490">
    <property type="entry name" value="Glucose-6-phosphate isomerase like protein, domain 1"/>
    <property type="match status" value="1"/>
</dbReference>